<gene>
    <name evidence="6" type="ORF">KL771_10620</name>
</gene>
<evidence type="ECO:0000313" key="6">
    <source>
        <dbReference type="EMBL" id="MBT9289913.1"/>
    </source>
</evidence>
<keyword evidence="3" id="KW-0804">Transcription</keyword>
<dbReference type="PANTHER" id="PTHR43537">
    <property type="entry name" value="TRANSCRIPTIONAL REGULATOR, GNTR FAMILY"/>
    <property type="match status" value="1"/>
</dbReference>
<dbReference type="SMART" id="SM00345">
    <property type="entry name" value="HTH_GNTR"/>
    <property type="match status" value="1"/>
</dbReference>
<dbReference type="GO" id="GO:0003700">
    <property type="term" value="F:DNA-binding transcription factor activity"/>
    <property type="evidence" value="ECO:0007669"/>
    <property type="project" value="InterPro"/>
</dbReference>
<keyword evidence="2" id="KW-0238">DNA-binding</keyword>
<feature type="region of interest" description="Disordered" evidence="4">
    <location>
        <begin position="1"/>
        <end position="49"/>
    </location>
</feature>
<evidence type="ECO:0000256" key="4">
    <source>
        <dbReference type="SAM" id="MobiDB-lite"/>
    </source>
</evidence>
<dbReference type="InterPro" id="IPR011711">
    <property type="entry name" value="GntR_C"/>
</dbReference>
<dbReference type="PRINTS" id="PR00035">
    <property type="entry name" value="HTHGNTR"/>
</dbReference>
<evidence type="ECO:0000256" key="3">
    <source>
        <dbReference type="ARBA" id="ARBA00023163"/>
    </source>
</evidence>
<proteinExistence type="predicted"/>
<dbReference type="InterPro" id="IPR000524">
    <property type="entry name" value="Tscrpt_reg_HTH_GntR"/>
</dbReference>
<evidence type="ECO:0000256" key="1">
    <source>
        <dbReference type="ARBA" id="ARBA00023015"/>
    </source>
</evidence>
<protein>
    <submittedName>
        <fullName evidence="6">GntR family transcriptional regulator</fullName>
    </submittedName>
</protein>
<dbReference type="Pfam" id="PF00392">
    <property type="entry name" value="GntR"/>
    <property type="match status" value="1"/>
</dbReference>
<dbReference type="Gene3D" id="1.20.120.530">
    <property type="entry name" value="GntR ligand-binding domain-like"/>
    <property type="match status" value="1"/>
</dbReference>
<dbReference type="Gene3D" id="1.10.10.10">
    <property type="entry name" value="Winged helix-like DNA-binding domain superfamily/Winged helix DNA-binding domain"/>
    <property type="match status" value="1"/>
</dbReference>
<dbReference type="SUPFAM" id="SSF46785">
    <property type="entry name" value="Winged helix' DNA-binding domain"/>
    <property type="match status" value="1"/>
</dbReference>
<feature type="compositionally biased region" description="Pro residues" evidence="4">
    <location>
        <begin position="28"/>
        <end position="38"/>
    </location>
</feature>
<dbReference type="EMBL" id="JAHHZF010000004">
    <property type="protein sequence ID" value="MBT9289913.1"/>
    <property type="molecule type" value="Genomic_DNA"/>
</dbReference>
<comment type="caution">
    <text evidence="6">The sequence shown here is derived from an EMBL/GenBank/DDBJ whole genome shotgun (WGS) entry which is preliminary data.</text>
</comment>
<sequence>MTTPTEPWPSEGGSSVLEAAGTDTAGAPSPPRAAPNPGPGAEDDGGNLAEGAFDTLRAMILGGSLPGGVRLQERRLAERLGLSRTPVREAIGRLVGEGYVKREGGMLTVSPVSVEDILEILTVRRAVEGEAAEIAAGRCEPALIENVRAAVTGMLSPADVTPERHWSVDDLVHLTIARATGNKLLIRLVSDLRARTRMFGLARIPRRFDPGKAEHLAILDAIREGDGAAAAAAMRFHIDNARLAILDTLAGPALLKR</sequence>
<evidence type="ECO:0000313" key="7">
    <source>
        <dbReference type="Proteomes" id="UP000766595"/>
    </source>
</evidence>
<evidence type="ECO:0000256" key="2">
    <source>
        <dbReference type="ARBA" id="ARBA00023125"/>
    </source>
</evidence>
<dbReference type="RefSeq" id="WP_261968510.1">
    <property type="nucleotide sequence ID" value="NZ_JAHHZF010000004.1"/>
</dbReference>
<dbReference type="InterPro" id="IPR008920">
    <property type="entry name" value="TF_FadR/GntR_C"/>
</dbReference>
<dbReference type="SUPFAM" id="SSF48008">
    <property type="entry name" value="GntR ligand-binding domain-like"/>
    <property type="match status" value="1"/>
</dbReference>
<keyword evidence="7" id="KW-1185">Reference proteome</keyword>
<dbReference type="InterPro" id="IPR036388">
    <property type="entry name" value="WH-like_DNA-bd_sf"/>
</dbReference>
<dbReference type="SMART" id="SM00895">
    <property type="entry name" value="FCD"/>
    <property type="match status" value="1"/>
</dbReference>
<dbReference type="CDD" id="cd07377">
    <property type="entry name" value="WHTH_GntR"/>
    <property type="match status" value="1"/>
</dbReference>
<keyword evidence="1" id="KW-0805">Transcription regulation</keyword>
<dbReference type="GO" id="GO:0003677">
    <property type="term" value="F:DNA binding"/>
    <property type="evidence" value="ECO:0007669"/>
    <property type="project" value="UniProtKB-KW"/>
</dbReference>
<dbReference type="Proteomes" id="UP000766595">
    <property type="component" value="Unassembled WGS sequence"/>
</dbReference>
<name>A0A947D412_9HYPH</name>
<dbReference type="AlphaFoldDB" id="A0A947D412"/>
<accession>A0A947D412</accession>
<organism evidence="6 7">
    <name type="scientific">Prosthecodimorpha staleyi</name>
    <dbReference type="NCBI Taxonomy" id="2840188"/>
    <lineage>
        <taxon>Bacteria</taxon>
        <taxon>Pseudomonadati</taxon>
        <taxon>Pseudomonadota</taxon>
        <taxon>Alphaproteobacteria</taxon>
        <taxon>Hyphomicrobiales</taxon>
        <taxon>Ancalomicrobiaceae</taxon>
        <taxon>Prosthecodimorpha</taxon>
    </lineage>
</organism>
<dbReference type="PANTHER" id="PTHR43537:SF24">
    <property type="entry name" value="GLUCONATE OPERON TRANSCRIPTIONAL REPRESSOR"/>
    <property type="match status" value="1"/>
</dbReference>
<feature type="domain" description="HTH gntR-type" evidence="5">
    <location>
        <begin position="46"/>
        <end position="117"/>
    </location>
</feature>
<evidence type="ECO:0000259" key="5">
    <source>
        <dbReference type="PROSITE" id="PS50949"/>
    </source>
</evidence>
<reference evidence="6 7" key="1">
    <citation type="submission" date="2021-06" db="EMBL/GenBank/DDBJ databases">
        <authorList>
            <person name="Grouzdev D.S."/>
            <person name="Koziaeva V."/>
        </authorList>
    </citation>
    <scope>NUCLEOTIDE SEQUENCE [LARGE SCALE GENOMIC DNA]</scope>
    <source>
        <strain evidence="6 7">22</strain>
    </source>
</reference>
<dbReference type="Pfam" id="PF07729">
    <property type="entry name" value="FCD"/>
    <property type="match status" value="1"/>
</dbReference>
<dbReference type="InterPro" id="IPR036390">
    <property type="entry name" value="WH_DNA-bd_sf"/>
</dbReference>
<dbReference type="PROSITE" id="PS50949">
    <property type="entry name" value="HTH_GNTR"/>
    <property type="match status" value="1"/>
</dbReference>